<comment type="similarity">
    <text evidence="2">Belongs to the Necrosis inducing protein (NPP1) family.</text>
</comment>
<dbReference type="AlphaFoldDB" id="A0A225W3T1"/>
<dbReference type="EMBL" id="NBNE01002062">
    <property type="protein sequence ID" value="OWZ11667.1"/>
    <property type="molecule type" value="Genomic_DNA"/>
</dbReference>
<keyword evidence="7" id="KW-1185">Reference proteome</keyword>
<evidence type="ECO:0000313" key="7">
    <source>
        <dbReference type="Proteomes" id="UP000198211"/>
    </source>
</evidence>
<dbReference type="Pfam" id="PF05630">
    <property type="entry name" value="NPP1"/>
    <property type="match status" value="1"/>
</dbReference>
<evidence type="ECO:0000256" key="1">
    <source>
        <dbReference type="ARBA" id="ARBA00004613"/>
    </source>
</evidence>
<keyword evidence="4" id="KW-0843">Virulence</keyword>
<dbReference type="PANTHER" id="PTHR33657">
    <property type="entry name" value="DOMAIN PROTEIN, PUTATIVE (AFU_ORTHOLOGUE AFUA_5G00600)-RELATED"/>
    <property type="match status" value="1"/>
</dbReference>
<evidence type="ECO:0000313" key="6">
    <source>
        <dbReference type="EMBL" id="OWZ11667.1"/>
    </source>
</evidence>
<sequence length="225" mass="25265">MNLIVQVFAVVFLASIQAEEIAFDTVTPFPETKPTTTEYAAALKFKPQFTRRDGCLPFPAVDVEGNTNEGLSPVGFYWTPICSGYNFFDKPSQVYGRAIEYKGVWAIMYAWYFPRDTARIPFYFGHRHGWENVIVWLDSLSKNATISAVSVLGTFDKYSTDTPPKKTTIDGSSLKVEYKSVVGTHHYLKATTSPGRFQDLVMWEDMTEAAIKECNHLGGVSARDV</sequence>
<comment type="subcellular location">
    <subcellularLocation>
        <location evidence="1">Secreted</location>
    </subcellularLocation>
</comment>
<dbReference type="STRING" id="4795.A0A225W3T1"/>
<gene>
    <name evidence="6" type="ORF">PHMEG_00015280</name>
</gene>
<keyword evidence="5" id="KW-0732">Signal</keyword>
<dbReference type="PIRSF" id="PIRSF029958">
    <property type="entry name" value="Necrosis-inducing_protein"/>
    <property type="match status" value="1"/>
</dbReference>
<evidence type="ECO:0000256" key="5">
    <source>
        <dbReference type="SAM" id="SignalP"/>
    </source>
</evidence>
<comment type="caution">
    <text evidence="6">The sequence shown here is derived from an EMBL/GenBank/DDBJ whole genome shotgun (WGS) entry which is preliminary data.</text>
</comment>
<feature type="chain" id="PRO_5012963037" evidence="5">
    <location>
        <begin position="19"/>
        <end position="225"/>
    </location>
</feature>
<evidence type="ECO:0000256" key="2">
    <source>
        <dbReference type="ARBA" id="ARBA00009520"/>
    </source>
</evidence>
<name>A0A225W3T1_9STRA</name>
<dbReference type="PANTHER" id="PTHR33657:SF8">
    <property type="entry name" value="DOMAIN PROTEIN, PUTATIVE (AFU_ORTHOLOGUE AFUA_5G00600)-RELATED"/>
    <property type="match status" value="1"/>
</dbReference>
<reference evidence="7" key="1">
    <citation type="submission" date="2017-03" db="EMBL/GenBank/DDBJ databases">
        <title>Phytopthora megakarya and P. palmivora, two closely related causual agents of cacao black pod achieved similar genome size and gene model numbers by different mechanisms.</title>
        <authorList>
            <person name="Ali S."/>
            <person name="Shao J."/>
            <person name="Larry D.J."/>
            <person name="Kronmiller B."/>
            <person name="Shen D."/>
            <person name="Strem M.D."/>
            <person name="Melnick R.L."/>
            <person name="Guiltinan M.J."/>
            <person name="Tyler B.M."/>
            <person name="Meinhardt L.W."/>
            <person name="Bailey B.A."/>
        </authorList>
    </citation>
    <scope>NUCLEOTIDE SEQUENCE [LARGE SCALE GENOMIC DNA]</scope>
    <source>
        <strain evidence="7">zdho120</strain>
    </source>
</reference>
<evidence type="ECO:0000256" key="3">
    <source>
        <dbReference type="ARBA" id="ARBA00022525"/>
    </source>
</evidence>
<feature type="signal peptide" evidence="5">
    <location>
        <begin position="1"/>
        <end position="18"/>
    </location>
</feature>
<dbReference type="InterPro" id="IPR008701">
    <property type="entry name" value="NPP1"/>
</dbReference>
<accession>A0A225W3T1</accession>
<protein>
    <submittedName>
        <fullName evidence="6">Necrosis inducing protein NPP1</fullName>
    </submittedName>
</protein>
<dbReference type="OrthoDB" id="4846271at2759"/>
<organism evidence="6 7">
    <name type="scientific">Phytophthora megakarya</name>
    <dbReference type="NCBI Taxonomy" id="4795"/>
    <lineage>
        <taxon>Eukaryota</taxon>
        <taxon>Sar</taxon>
        <taxon>Stramenopiles</taxon>
        <taxon>Oomycota</taxon>
        <taxon>Peronosporomycetes</taxon>
        <taxon>Peronosporales</taxon>
        <taxon>Peronosporaceae</taxon>
        <taxon>Phytophthora</taxon>
    </lineage>
</organism>
<keyword evidence="3" id="KW-0964">Secreted</keyword>
<dbReference type="GO" id="GO:0005576">
    <property type="term" value="C:extracellular region"/>
    <property type="evidence" value="ECO:0007669"/>
    <property type="project" value="UniProtKB-SubCell"/>
</dbReference>
<evidence type="ECO:0000256" key="4">
    <source>
        <dbReference type="ARBA" id="ARBA00023026"/>
    </source>
</evidence>
<proteinExistence type="inferred from homology"/>
<dbReference type="Proteomes" id="UP000198211">
    <property type="component" value="Unassembled WGS sequence"/>
</dbReference>